<keyword evidence="3 9" id="KW-0819">tRNA processing</keyword>
<dbReference type="Proteomes" id="UP000194931">
    <property type="component" value="Unassembled WGS sequence"/>
</dbReference>
<feature type="region of interest" description="Interaction with tRNA" evidence="9">
    <location>
        <begin position="145"/>
        <end position="147"/>
    </location>
</feature>
<keyword evidence="4 9" id="KW-0547">Nucleotide-binding</keyword>
<evidence type="ECO:0000259" key="11">
    <source>
        <dbReference type="Pfam" id="PF20259"/>
    </source>
</evidence>
<dbReference type="InterPro" id="IPR004506">
    <property type="entry name" value="MnmA-like"/>
</dbReference>
<name>A0A252BSD1_9PROT</name>
<dbReference type="InterPro" id="IPR046885">
    <property type="entry name" value="MnmA-like_C"/>
</dbReference>
<feature type="binding site" evidence="9">
    <location>
        <begin position="6"/>
        <end position="13"/>
    </location>
    <ligand>
        <name>ATP</name>
        <dbReference type="ChEBI" id="CHEBI:30616"/>
    </ligand>
</feature>
<keyword evidence="13" id="KW-1185">Reference proteome</keyword>
<dbReference type="NCBIfam" id="NF001138">
    <property type="entry name" value="PRK00143.1"/>
    <property type="match status" value="1"/>
</dbReference>
<keyword evidence="9" id="KW-0963">Cytoplasm</keyword>
<feature type="active site" description="Nucleophile" evidence="9">
    <location>
        <position position="99"/>
    </location>
</feature>
<dbReference type="PANTHER" id="PTHR11933">
    <property type="entry name" value="TRNA 5-METHYLAMINOMETHYL-2-THIOURIDYLATE -METHYLTRANSFERASE"/>
    <property type="match status" value="1"/>
</dbReference>
<feature type="disulfide bond" description="Alternate" evidence="9">
    <location>
        <begin position="99"/>
        <end position="196"/>
    </location>
</feature>
<dbReference type="HAMAP" id="MF_00144">
    <property type="entry name" value="tRNA_thiouridyl_MnmA"/>
    <property type="match status" value="1"/>
</dbReference>
<dbReference type="Pfam" id="PF03054">
    <property type="entry name" value="tRNA_Me_trans"/>
    <property type="match status" value="1"/>
</dbReference>
<dbReference type="OrthoDB" id="9800696at2"/>
<dbReference type="EC" id="2.8.1.13" evidence="9"/>
<keyword evidence="1 9" id="KW-0820">tRNA-binding</keyword>
<comment type="caution">
    <text evidence="12">The sequence shown here is derived from an EMBL/GenBank/DDBJ whole genome shotgun (WGS) entry which is preliminary data.</text>
</comment>
<gene>
    <name evidence="9" type="primary">mnmA</name>
    <name evidence="12" type="ORF">HK26_06960</name>
</gene>
<dbReference type="RefSeq" id="WP_086639802.1">
    <property type="nucleotide sequence ID" value="NZ_JOPJ01000030.1"/>
</dbReference>
<feature type="active site" description="Cysteine persulfide intermediate" evidence="9">
    <location>
        <position position="196"/>
    </location>
</feature>
<dbReference type="Pfam" id="PF20259">
    <property type="entry name" value="tRNA_Me_trans_M"/>
    <property type="match status" value="1"/>
</dbReference>
<evidence type="ECO:0000256" key="9">
    <source>
        <dbReference type="HAMAP-Rule" id="MF_00144"/>
    </source>
</evidence>
<dbReference type="GO" id="GO:0002143">
    <property type="term" value="P:tRNA wobble position uridine thiolation"/>
    <property type="evidence" value="ECO:0007669"/>
    <property type="project" value="TreeGrafter"/>
</dbReference>
<dbReference type="Pfam" id="PF20258">
    <property type="entry name" value="tRNA_Me_trans_C"/>
    <property type="match status" value="1"/>
</dbReference>
<dbReference type="GO" id="GO:0103016">
    <property type="term" value="F:tRNA-uridine 2-sulfurtransferase activity"/>
    <property type="evidence" value="ECO:0007669"/>
    <property type="project" value="UniProtKB-EC"/>
</dbReference>
<feature type="binding site" evidence="9">
    <location>
        <position position="123"/>
    </location>
    <ligand>
        <name>ATP</name>
        <dbReference type="ChEBI" id="CHEBI:30616"/>
    </ligand>
</feature>
<reference evidence="13" key="1">
    <citation type="submission" date="2014-06" db="EMBL/GenBank/DDBJ databases">
        <authorList>
            <person name="Winans N.J."/>
            <person name="Newell P.D."/>
            <person name="Douglas A.E."/>
        </authorList>
    </citation>
    <scope>NUCLEOTIDE SEQUENCE [LARGE SCALE GENOMIC DNA]</scope>
</reference>
<dbReference type="Gene3D" id="2.40.30.10">
    <property type="entry name" value="Translation factors"/>
    <property type="match status" value="1"/>
</dbReference>
<dbReference type="InterPro" id="IPR014729">
    <property type="entry name" value="Rossmann-like_a/b/a_fold"/>
</dbReference>
<comment type="caution">
    <text evidence="9">Lacks conserved residue(s) required for the propagation of feature annotation.</text>
</comment>
<evidence type="ECO:0000313" key="12">
    <source>
        <dbReference type="EMBL" id="OUJ11301.1"/>
    </source>
</evidence>
<dbReference type="Gene3D" id="2.30.30.280">
    <property type="entry name" value="Adenine nucleotide alpha hydrolases-like domains"/>
    <property type="match status" value="1"/>
</dbReference>
<comment type="function">
    <text evidence="9">Catalyzes the 2-thiolation of uridine at the wobble position (U34) of tRNA, leading to the formation of s(2)U34.</text>
</comment>
<evidence type="ECO:0000256" key="8">
    <source>
        <dbReference type="ARBA" id="ARBA00051542"/>
    </source>
</evidence>
<evidence type="ECO:0000256" key="1">
    <source>
        <dbReference type="ARBA" id="ARBA00022555"/>
    </source>
</evidence>
<evidence type="ECO:0000256" key="6">
    <source>
        <dbReference type="ARBA" id="ARBA00022884"/>
    </source>
</evidence>
<dbReference type="InterPro" id="IPR046884">
    <property type="entry name" value="MnmA-like_central"/>
</dbReference>
<dbReference type="Gene3D" id="3.40.50.620">
    <property type="entry name" value="HUPs"/>
    <property type="match status" value="1"/>
</dbReference>
<accession>A0A252BSD1</accession>
<evidence type="ECO:0000256" key="2">
    <source>
        <dbReference type="ARBA" id="ARBA00022679"/>
    </source>
</evidence>
<feature type="site" description="Interaction with tRNA" evidence="9">
    <location>
        <position position="335"/>
    </location>
</feature>
<evidence type="ECO:0000259" key="10">
    <source>
        <dbReference type="Pfam" id="PF20258"/>
    </source>
</evidence>
<keyword evidence="5 9" id="KW-0067">ATP-binding</keyword>
<dbReference type="GO" id="GO:0005737">
    <property type="term" value="C:cytoplasm"/>
    <property type="evidence" value="ECO:0007669"/>
    <property type="project" value="UniProtKB-SubCell"/>
</dbReference>
<evidence type="ECO:0000256" key="5">
    <source>
        <dbReference type="ARBA" id="ARBA00022840"/>
    </source>
</evidence>
<feature type="domain" description="tRNA-specific 2-thiouridylase MnmA-like central" evidence="11">
    <location>
        <begin position="211"/>
        <end position="271"/>
    </location>
</feature>
<dbReference type="CDD" id="cd01998">
    <property type="entry name" value="MnmA_TRMU-like"/>
    <property type="match status" value="1"/>
</dbReference>
<dbReference type="STRING" id="1236501.GCA_000613865_00180"/>
<dbReference type="InterPro" id="IPR023382">
    <property type="entry name" value="MnmA-like_central_sf"/>
</dbReference>
<dbReference type="GO" id="GO:0005524">
    <property type="term" value="F:ATP binding"/>
    <property type="evidence" value="ECO:0007669"/>
    <property type="project" value="UniProtKB-KW"/>
</dbReference>
<evidence type="ECO:0000313" key="13">
    <source>
        <dbReference type="Proteomes" id="UP000194931"/>
    </source>
</evidence>
<dbReference type="AlphaFoldDB" id="A0A252BSD1"/>
<dbReference type="SUPFAM" id="SSF52402">
    <property type="entry name" value="Adenine nucleotide alpha hydrolases-like"/>
    <property type="match status" value="1"/>
</dbReference>
<comment type="subcellular location">
    <subcellularLocation>
        <location evidence="9">Cytoplasm</location>
    </subcellularLocation>
</comment>
<feature type="domain" description="tRNA-specific 2-thiouridylase MnmA-like C-terminal" evidence="10">
    <location>
        <begin position="280"/>
        <end position="351"/>
    </location>
</feature>
<sequence>MRILVAMSGGVDSSVVAARLLEEGHEVVGATLQLYDSRGAAKKGACCAGQDIRDARAVADRLGFPHYVIDAERRFQDSVIERFADAYAAGETPVPCVACNQGVKFTDLLGLAKEIGAEAMATGHYVRRVEGPQGAELHRPVDEARDQSWFLFATTRAQLDFLRFPLGDMPDKAAVRQEAERYGLVVAGKPDSQDLCFVSDGSYVDLVERMHPEMAGPGEIVDQSGHVVGAHEGVMRFTVGQSKRLGNAARLQGERQMVVGVEPGRKRVIIGPRAHAFVSALSVRDVNWLVDAPPEGLVCKVQMRAREEPRTARVLPTADGATVLLDAPAMPAPGQACVFYQGSRILGGGFIRRTEQPVTV</sequence>
<evidence type="ECO:0000256" key="7">
    <source>
        <dbReference type="ARBA" id="ARBA00023157"/>
    </source>
</evidence>
<proteinExistence type="inferred from homology"/>
<dbReference type="eggNOG" id="COG0482">
    <property type="taxonomic scope" value="Bacteria"/>
</dbReference>
<feature type="binding site" evidence="9">
    <location>
        <position position="32"/>
    </location>
    <ligand>
        <name>ATP</name>
        <dbReference type="ChEBI" id="CHEBI:30616"/>
    </ligand>
</feature>
<comment type="catalytic activity">
    <reaction evidence="8 9">
        <text>S-sulfanyl-L-cysteinyl-[protein] + uridine(34) in tRNA + AH2 + ATP = 2-thiouridine(34) in tRNA + L-cysteinyl-[protein] + A + AMP + diphosphate + H(+)</text>
        <dbReference type="Rhea" id="RHEA:47032"/>
        <dbReference type="Rhea" id="RHEA-COMP:10131"/>
        <dbReference type="Rhea" id="RHEA-COMP:11726"/>
        <dbReference type="Rhea" id="RHEA-COMP:11727"/>
        <dbReference type="Rhea" id="RHEA-COMP:11728"/>
        <dbReference type="ChEBI" id="CHEBI:13193"/>
        <dbReference type="ChEBI" id="CHEBI:15378"/>
        <dbReference type="ChEBI" id="CHEBI:17499"/>
        <dbReference type="ChEBI" id="CHEBI:29950"/>
        <dbReference type="ChEBI" id="CHEBI:30616"/>
        <dbReference type="ChEBI" id="CHEBI:33019"/>
        <dbReference type="ChEBI" id="CHEBI:61963"/>
        <dbReference type="ChEBI" id="CHEBI:65315"/>
        <dbReference type="ChEBI" id="CHEBI:87170"/>
        <dbReference type="ChEBI" id="CHEBI:456215"/>
        <dbReference type="EC" id="2.8.1.13"/>
    </reaction>
</comment>
<dbReference type="PANTHER" id="PTHR11933:SF5">
    <property type="entry name" value="MITOCHONDRIAL TRNA-SPECIFIC 2-THIOURIDYLASE 1"/>
    <property type="match status" value="1"/>
</dbReference>
<dbReference type="NCBIfam" id="TIGR00420">
    <property type="entry name" value="trmU"/>
    <property type="match status" value="1"/>
</dbReference>
<protein>
    <recommendedName>
        <fullName evidence="9">tRNA-specific 2-thiouridylase MnmA</fullName>
        <ecNumber evidence="9">2.8.1.13</ecNumber>
    </recommendedName>
</protein>
<feature type="site" description="Interaction with tRNA" evidence="9">
    <location>
        <position position="124"/>
    </location>
</feature>
<keyword evidence="6 9" id="KW-0694">RNA-binding</keyword>
<comment type="similarity">
    <text evidence="9">Belongs to the MnmA/TRMU family.</text>
</comment>
<organism evidence="12 13">
    <name type="scientific">Acetobacter okinawensis</name>
    <dbReference type="NCBI Taxonomy" id="1076594"/>
    <lineage>
        <taxon>Bacteria</taxon>
        <taxon>Pseudomonadati</taxon>
        <taxon>Pseudomonadota</taxon>
        <taxon>Alphaproteobacteria</taxon>
        <taxon>Acetobacterales</taxon>
        <taxon>Acetobacteraceae</taxon>
        <taxon>Acetobacter</taxon>
    </lineage>
</organism>
<keyword evidence="2 9" id="KW-0808">Transferase</keyword>
<dbReference type="EMBL" id="JOPJ01000030">
    <property type="protein sequence ID" value="OUJ11301.1"/>
    <property type="molecule type" value="Genomic_DNA"/>
</dbReference>
<dbReference type="GO" id="GO:0000049">
    <property type="term" value="F:tRNA binding"/>
    <property type="evidence" value="ECO:0007669"/>
    <property type="project" value="UniProtKB-KW"/>
</dbReference>
<evidence type="ECO:0000256" key="3">
    <source>
        <dbReference type="ARBA" id="ARBA00022694"/>
    </source>
</evidence>
<keyword evidence="7 9" id="KW-1015">Disulfide bond</keyword>
<evidence type="ECO:0000256" key="4">
    <source>
        <dbReference type="ARBA" id="ARBA00022741"/>
    </source>
</evidence>